<dbReference type="Proteomes" id="UP001497444">
    <property type="component" value="Unassembled WGS sequence"/>
</dbReference>
<organism evidence="3 4">
    <name type="scientific">Sphagnum jensenii</name>
    <dbReference type="NCBI Taxonomy" id="128206"/>
    <lineage>
        <taxon>Eukaryota</taxon>
        <taxon>Viridiplantae</taxon>
        <taxon>Streptophyta</taxon>
        <taxon>Embryophyta</taxon>
        <taxon>Bryophyta</taxon>
        <taxon>Sphagnophytina</taxon>
        <taxon>Sphagnopsida</taxon>
        <taxon>Sphagnales</taxon>
        <taxon>Sphagnaceae</taxon>
        <taxon>Sphagnum</taxon>
    </lineage>
</organism>
<protein>
    <recommendedName>
        <fullName evidence="2">Glycosyl transferase family 1 domain-containing protein</fullName>
    </recommendedName>
</protein>
<dbReference type="SUPFAM" id="SSF53756">
    <property type="entry name" value="UDP-Glycosyltransferase/glycogen phosphorylase"/>
    <property type="match status" value="1"/>
</dbReference>
<proteinExistence type="predicted"/>
<keyword evidence="1" id="KW-0808">Transferase</keyword>
<evidence type="ECO:0000313" key="3">
    <source>
        <dbReference type="EMBL" id="CAK9250200.1"/>
    </source>
</evidence>
<evidence type="ECO:0000259" key="2">
    <source>
        <dbReference type="Pfam" id="PF00534"/>
    </source>
</evidence>
<accession>A0ABP0VB91</accession>
<keyword evidence="4" id="KW-1185">Reference proteome</keyword>
<sequence length="215" mass="24017">MVHLNGVDRDPIEPSWREALRRKIIARWGFAEATYSSTRVFGVVARLAPEKRHQHILEVMLALRVQHPDFSWTLLCFGSGPLEAKLKSFTQEHGLDSQVKWMGYREGLSAEMAGFDVLLSLSQGEGLPINVLEAGWAATPIFASAVDGLNDLILGGEGHLVPPHASPSHLADQLFEFSKDRASLEVIGKKFLERVSQNFSGKIWLENLQKIYDEL</sequence>
<dbReference type="Pfam" id="PF00534">
    <property type="entry name" value="Glycos_transf_1"/>
    <property type="match status" value="1"/>
</dbReference>
<evidence type="ECO:0000313" key="4">
    <source>
        <dbReference type="Proteomes" id="UP001497444"/>
    </source>
</evidence>
<dbReference type="EMBL" id="CAXAQS010000135">
    <property type="protein sequence ID" value="CAK9250200.1"/>
    <property type="molecule type" value="Genomic_DNA"/>
</dbReference>
<gene>
    <name evidence="3" type="ORF">CSSPJE1EN1_LOCUS25578</name>
</gene>
<dbReference type="InterPro" id="IPR001296">
    <property type="entry name" value="Glyco_trans_1"/>
</dbReference>
<keyword evidence="1" id="KW-0328">Glycosyltransferase</keyword>
<dbReference type="PANTHER" id="PTHR12526">
    <property type="entry name" value="GLYCOSYLTRANSFERASE"/>
    <property type="match status" value="1"/>
</dbReference>
<comment type="caution">
    <text evidence="3">The sequence shown here is derived from an EMBL/GenBank/DDBJ whole genome shotgun (WGS) entry which is preliminary data.</text>
</comment>
<dbReference type="PANTHER" id="PTHR12526:SF636">
    <property type="entry name" value="BLL3647 PROTEIN"/>
    <property type="match status" value="1"/>
</dbReference>
<dbReference type="CDD" id="cd03801">
    <property type="entry name" value="GT4_PimA-like"/>
    <property type="match status" value="1"/>
</dbReference>
<name>A0ABP0VB91_9BRYO</name>
<evidence type="ECO:0000256" key="1">
    <source>
        <dbReference type="ARBA" id="ARBA00022676"/>
    </source>
</evidence>
<dbReference type="Gene3D" id="3.40.50.2000">
    <property type="entry name" value="Glycogen Phosphorylase B"/>
    <property type="match status" value="2"/>
</dbReference>
<feature type="domain" description="Glycosyl transferase family 1" evidence="2">
    <location>
        <begin position="32"/>
        <end position="189"/>
    </location>
</feature>
<reference evidence="3" key="1">
    <citation type="submission" date="2024-02" db="EMBL/GenBank/DDBJ databases">
        <authorList>
            <consortium name="ELIXIR-Norway"/>
            <consortium name="Elixir Norway"/>
        </authorList>
    </citation>
    <scope>NUCLEOTIDE SEQUENCE</scope>
</reference>